<evidence type="ECO:0000313" key="3">
    <source>
        <dbReference type="Proteomes" id="UP000503540"/>
    </source>
</evidence>
<organism evidence="2 3">
    <name type="scientific">Nocardia arthritidis</name>
    <dbReference type="NCBI Taxonomy" id="228602"/>
    <lineage>
        <taxon>Bacteria</taxon>
        <taxon>Bacillati</taxon>
        <taxon>Actinomycetota</taxon>
        <taxon>Actinomycetes</taxon>
        <taxon>Mycobacteriales</taxon>
        <taxon>Nocardiaceae</taxon>
        <taxon>Nocardia</taxon>
    </lineage>
</organism>
<dbReference type="PANTHER" id="PTHR36302:SF1">
    <property type="entry name" value="COPPER CHAPERONE PCU(A)C"/>
    <property type="match status" value="1"/>
</dbReference>
<evidence type="ECO:0000313" key="2">
    <source>
        <dbReference type="EMBL" id="QIS13074.1"/>
    </source>
</evidence>
<proteinExistence type="predicted"/>
<keyword evidence="1" id="KW-0732">Signal</keyword>
<dbReference type="InterPro" id="IPR058248">
    <property type="entry name" value="Lxx211020-like"/>
</dbReference>
<dbReference type="Proteomes" id="UP000503540">
    <property type="component" value="Chromosome"/>
</dbReference>
<accession>A0A6G9YIR0</accession>
<protein>
    <submittedName>
        <fullName evidence="2">Copper chaperone PCu(A)C</fullName>
    </submittedName>
</protein>
<feature type="chain" id="PRO_5038423142" evidence="1">
    <location>
        <begin position="30"/>
        <end position="171"/>
    </location>
</feature>
<dbReference type="SUPFAM" id="SSF110087">
    <property type="entry name" value="DR1885-like metal-binding protein"/>
    <property type="match status" value="1"/>
</dbReference>
<dbReference type="PROSITE" id="PS51257">
    <property type="entry name" value="PROKAR_LIPOPROTEIN"/>
    <property type="match status" value="1"/>
</dbReference>
<dbReference type="KEGG" id="nah:F5544_26100"/>
<dbReference type="AlphaFoldDB" id="A0A6G9YIR0"/>
<keyword evidence="3" id="KW-1185">Reference proteome</keyword>
<gene>
    <name evidence="2" type="ORF">F5544_26100</name>
</gene>
<dbReference type="PANTHER" id="PTHR36302">
    <property type="entry name" value="BLR7088 PROTEIN"/>
    <property type="match status" value="1"/>
</dbReference>
<dbReference type="InterPro" id="IPR007410">
    <property type="entry name" value="LpqE-like"/>
</dbReference>
<dbReference type="EMBL" id="CP046172">
    <property type="protein sequence ID" value="QIS13074.1"/>
    <property type="molecule type" value="Genomic_DNA"/>
</dbReference>
<dbReference type="Gene3D" id="2.60.40.1890">
    <property type="entry name" value="PCu(A)C copper chaperone"/>
    <property type="match status" value="1"/>
</dbReference>
<sequence>MSVTTRMPAIRILACAAAALALLAGCSSKNDSGATKAADAVTVKDQWAKAADSGMSAAFGELDNSGDKAVAVVAASSPAAKAVELHEVVAAADGSKTMRPKAGGFAIPAHGSIKLAPGGEHIMFMGLTGPLRTGSDTPVTLTFDDGSTKTFTAQVRDFSGNQENYSPEHGG</sequence>
<evidence type="ECO:0000256" key="1">
    <source>
        <dbReference type="SAM" id="SignalP"/>
    </source>
</evidence>
<dbReference type="InterPro" id="IPR036182">
    <property type="entry name" value="PCuAC_sf"/>
</dbReference>
<name>A0A6G9YIR0_9NOCA</name>
<dbReference type="Pfam" id="PF04314">
    <property type="entry name" value="PCuAC"/>
    <property type="match status" value="1"/>
</dbReference>
<reference evidence="2 3" key="1">
    <citation type="journal article" date="2019" name="ACS Chem. Biol.">
        <title>Identification and Mobilization of a Cryptic Antibiotic Biosynthesis Gene Locus from a Human-Pathogenic Nocardia Isolate.</title>
        <authorList>
            <person name="Herisse M."/>
            <person name="Ishida K."/>
            <person name="Porter J.L."/>
            <person name="Howden B."/>
            <person name="Hertweck C."/>
            <person name="Stinear T.P."/>
            <person name="Pidot S.J."/>
        </authorList>
    </citation>
    <scope>NUCLEOTIDE SEQUENCE [LARGE SCALE GENOMIC DNA]</scope>
    <source>
        <strain evidence="2 3">AUSMDU00012717</strain>
    </source>
</reference>
<feature type="signal peptide" evidence="1">
    <location>
        <begin position="1"/>
        <end position="29"/>
    </location>
</feature>